<evidence type="ECO:0000256" key="5">
    <source>
        <dbReference type="ARBA" id="ARBA00022927"/>
    </source>
</evidence>
<evidence type="ECO:0000256" key="7">
    <source>
        <dbReference type="PIRNR" id="PIRNR037092"/>
    </source>
</evidence>
<dbReference type="InterPro" id="IPR016024">
    <property type="entry name" value="ARM-type_fold"/>
</dbReference>
<feature type="region of interest" description="Disordered" evidence="8">
    <location>
        <begin position="688"/>
        <end position="739"/>
    </location>
</feature>
<evidence type="ECO:0000313" key="10">
    <source>
        <dbReference type="EMBL" id="RKP31796.1"/>
    </source>
</evidence>
<comment type="function">
    <text evidence="7">Part of the AP-3 complex, an adaptor-related complex which is not clathrin-associated. The complex is associated with the Golgi region as well as more peripheral structures. It facilitates the budding of vesicles from the Golgi membrane.</text>
</comment>
<comment type="subunit">
    <text evidence="7">Adaptor protein complex 3 (AP-3) is a heterotetramer.</text>
</comment>
<evidence type="ECO:0000256" key="3">
    <source>
        <dbReference type="ARBA" id="ARBA00022448"/>
    </source>
</evidence>
<feature type="compositionally biased region" description="Polar residues" evidence="8">
    <location>
        <begin position="727"/>
        <end position="736"/>
    </location>
</feature>
<feature type="compositionally biased region" description="Basic and acidic residues" evidence="8">
    <location>
        <begin position="980"/>
        <end position="996"/>
    </location>
</feature>
<evidence type="ECO:0000256" key="4">
    <source>
        <dbReference type="ARBA" id="ARBA00022737"/>
    </source>
</evidence>
<comment type="similarity">
    <text evidence="2 7">Belongs to the adaptor complexes large subunit family.</text>
</comment>
<evidence type="ECO:0000256" key="1">
    <source>
        <dbReference type="ARBA" id="ARBA00004308"/>
    </source>
</evidence>
<dbReference type="PANTHER" id="PTHR22781:SF12">
    <property type="entry name" value="AP-3 COMPLEX SUBUNIT DELTA-1"/>
    <property type="match status" value="1"/>
</dbReference>
<feature type="region of interest" description="Disordered" evidence="8">
    <location>
        <begin position="811"/>
        <end position="834"/>
    </location>
</feature>
<dbReference type="Pfam" id="PF01602">
    <property type="entry name" value="Adaptin_N"/>
    <property type="match status" value="1"/>
</dbReference>
<keyword evidence="7" id="KW-0333">Golgi apparatus</keyword>
<dbReference type="PANTHER" id="PTHR22781">
    <property type="entry name" value="DELTA ADAPTIN-RELATED"/>
    <property type="match status" value="1"/>
</dbReference>
<keyword evidence="6" id="KW-0472">Membrane</keyword>
<dbReference type="AlphaFoldDB" id="A0A4P9ZFH8"/>
<dbReference type="GO" id="GO:0005794">
    <property type="term" value="C:Golgi apparatus"/>
    <property type="evidence" value="ECO:0007669"/>
    <property type="project" value="UniProtKB-SubCell"/>
</dbReference>
<keyword evidence="5 7" id="KW-0653">Protein transport</keyword>
<feature type="compositionally biased region" description="Acidic residues" evidence="8">
    <location>
        <begin position="811"/>
        <end position="826"/>
    </location>
</feature>
<comment type="subcellular location">
    <subcellularLocation>
        <location evidence="1">Endomembrane system</location>
    </subcellularLocation>
    <subcellularLocation>
        <location evidence="7">Golgi apparatus</location>
    </subcellularLocation>
</comment>
<accession>A0A4P9ZFH8</accession>
<dbReference type="GO" id="GO:0006896">
    <property type="term" value="P:Golgi to vacuole transport"/>
    <property type="evidence" value="ECO:0007669"/>
    <property type="project" value="TreeGrafter"/>
</dbReference>
<dbReference type="InterPro" id="IPR017105">
    <property type="entry name" value="AP3_complex_dsu"/>
</dbReference>
<dbReference type="InterPro" id="IPR011989">
    <property type="entry name" value="ARM-like"/>
</dbReference>
<dbReference type="GO" id="GO:0030123">
    <property type="term" value="C:AP-3 adaptor complex"/>
    <property type="evidence" value="ECO:0007669"/>
    <property type="project" value="InterPro"/>
</dbReference>
<dbReference type="GO" id="GO:0006623">
    <property type="term" value="P:protein targeting to vacuole"/>
    <property type="evidence" value="ECO:0007669"/>
    <property type="project" value="TreeGrafter"/>
</dbReference>
<dbReference type="InterPro" id="IPR002553">
    <property type="entry name" value="Clathrin/coatomer_adapt-like_N"/>
</dbReference>
<protein>
    <recommendedName>
        <fullName evidence="7">AP-3 complex subunit delta</fullName>
    </recommendedName>
</protein>
<sequence>MSSFPIQSSVVLARLKPFGISMEKSLSDLIKGIRAHSKESPESLLDFLNDTVNECRDELSTTDLEVKATAVLKLTYLEMYGFDMSWCNFHILEVMSSAKFQQKRIGYLAAIQALKSEPELLILATNQFKKDLNCHNHVEAGLALSGIATIVSPALAKDILDDVVMKLSHSKPYIRKKAVLALFKVFLQYPESLRSTLPRVIEKLDDPDISVVSAAITIICEISKKSPAIFVAYLPKFFAILEHTSNNWLIIRILKLFQSLLRIEPRMKKRIMPSILALLAKTDASSLVYECINCIVNGGMISSGSSKDKDVAKICIDHLMKFFETRDSNLKFVGLLALIKILEIFPSFIHKKKGVAAIVMDCLADGDIIIKSKALEICHYLATEDNMAHLVKTLLLQLVPKSTLAVVHDSLKLEITRKILHIASADNYVNIPNFRWYVTALKELVNLTLLADTNAFARSAAPLSRGVLSAIAAMLGREFMSVSTKVPSIRPYVINKVVIEYTHLARPLDVCPLLMRDIYWIMGEYVTEFGYADDQDEQHSVSDALGHKIDIFNNVVNCYVDERLNTGVHFPISNKIVHLQEPEVLTVLADALVKLFNGIVADYKTMYLVHDEMPYNRLCELGCFLTKIIAFFEHWQHHSSFEVQERCLSWLEYLKLCLDALELGDGVETTHDKELEYFAEKFLAQVASPDGSGRSSGSESEDEDSASSDENNSDSDSDLLEQDETSQQTATSTDVRNTADPAAVSVEVESARHPRPIPAILADLLPSLFQSYQLHPICAAAQSQIAVPDDLDLDTQINEVPAFCFEDSGLDSGDESLSDAGEEEADTEHVPDAAAQRERLECLKDDPYYISGSRKKTKPKLKILHLEVEVDSSDSVSPSDLGSLNLLASQVAQKSRKLKKEKVVILLEETLGGHGVLEARVEKKKKKKSSLIIDSVGLENLDLSVPPEDKDDAVDLEAMRKDLEQKAKKKANKRVKECAKERVKESAKESVKESTKEVPQAPKEAIVAQNTERVVPVPAAKGKPKKKKKAVISD</sequence>
<feature type="compositionally biased region" description="Acidic residues" evidence="8">
    <location>
        <begin position="699"/>
        <end position="724"/>
    </location>
</feature>
<keyword evidence="11" id="KW-1185">Reference proteome</keyword>
<feature type="compositionally biased region" description="Low complexity" evidence="8">
    <location>
        <begin position="688"/>
        <end position="698"/>
    </location>
</feature>
<feature type="domain" description="Clathrin/coatomer adaptor adaptin-like N-terminal" evidence="9">
    <location>
        <begin position="54"/>
        <end position="654"/>
    </location>
</feature>
<evidence type="ECO:0000256" key="8">
    <source>
        <dbReference type="SAM" id="MobiDB-lite"/>
    </source>
</evidence>
<dbReference type="OrthoDB" id="10264595at2759"/>
<organism evidence="10 11">
    <name type="scientific">Metschnikowia bicuspidata</name>
    <dbReference type="NCBI Taxonomy" id="27322"/>
    <lineage>
        <taxon>Eukaryota</taxon>
        <taxon>Fungi</taxon>
        <taxon>Dikarya</taxon>
        <taxon>Ascomycota</taxon>
        <taxon>Saccharomycotina</taxon>
        <taxon>Pichiomycetes</taxon>
        <taxon>Metschnikowiaceae</taxon>
        <taxon>Metschnikowia</taxon>
    </lineage>
</organism>
<keyword evidence="3 7" id="KW-0813">Transport</keyword>
<keyword evidence="4" id="KW-0677">Repeat</keyword>
<name>A0A4P9ZFH8_9ASCO</name>
<gene>
    <name evidence="10" type="ORF">METBISCDRAFT_29952</name>
</gene>
<evidence type="ECO:0000256" key="6">
    <source>
        <dbReference type="ARBA" id="ARBA00023136"/>
    </source>
</evidence>
<dbReference type="EMBL" id="ML004437">
    <property type="protein sequence ID" value="RKP31796.1"/>
    <property type="molecule type" value="Genomic_DNA"/>
</dbReference>
<proteinExistence type="inferred from homology"/>
<dbReference type="Gene3D" id="1.25.10.10">
    <property type="entry name" value="Leucine-rich Repeat Variant"/>
    <property type="match status" value="1"/>
</dbReference>
<dbReference type="SUPFAM" id="SSF48371">
    <property type="entry name" value="ARM repeat"/>
    <property type="match status" value="1"/>
</dbReference>
<dbReference type="Proteomes" id="UP000268321">
    <property type="component" value="Unassembled WGS sequence"/>
</dbReference>
<evidence type="ECO:0000259" key="9">
    <source>
        <dbReference type="Pfam" id="PF01602"/>
    </source>
</evidence>
<evidence type="ECO:0000313" key="11">
    <source>
        <dbReference type="Proteomes" id="UP000268321"/>
    </source>
</evidence>
<dbReference type="PIRSF" id="PIRSF037092">
    <property type="entry name" value="AP3_complex_delta"/>
    <property type="match status" value="1"/>
</dbReference>
<evidence type="ECO:0000256" key="2">
    <source>
        <dbReference type="ARBA" id="ARBA00006613"/>
    </source>
</evidence>
<dbReference type="GO" id="GO:0010008">
    <property type="term" value="C:endosome membrane"/>
    <property type="evidence" value="ECO:0007669"/>
    <property type="project" value="TreeGrafter"/>
</dbReference>
<reference evidence="11" key="1">
    <citation type="journal article" date="2018" name="Nat. Microbiol.">
        <title>Leveraging single-cell genomics to expand the fungal tree of life.</title>
        <authorList>
            <person name="Ahrendt S.R."/>
            <person name="Quandt C.A."/>
            <person name="Ciobanu D."/>
            <person name="Clum A."/>
            <person name="Salamov A."/>
            <person name="Andreopoulos B."/>
            <person name="Cheng J.F."/>
            <person name="Woyke T."/>
            <person name="Pelin A."/>
            <person name="Henrissat B."/>
            <person name="Reynolds N.K."/>
            <person name="Benny G.L."/>
            <person name="Smith M.E."/>
            <person name="James T.Y."/>
            <person name="Grigoriev I.V."/>
        </authorList>
    </citation>
    <scope>NUCLEOTIDE SEQUENCE [LARGE SCALE GENOMIC DNA]</scope>
    <source>
        <strain evidence="11">Baker2002</strain>
    </source>
</reference>
<feature type="region of interest" description="Disordered" evidence="8">
    <location>
        <begin position="980"/>
        <end position="1004"/>
    </location>
</feature>